<keyword evidence="3" id="KW-1185">Reference proteome</keyword>
<accession>A0A7Y9LR30</accession>
<feature type="region of interest" description="Disordered" evidence="1">
    <location>
        <begin position="1"/>
        <end position="25"/>
    </location>
</feature>
<dbReference type="AlphaFoldDB" id="A0A7Y9LR30"/>
<evidence type="ECO:0000256" key="1">
    <source>
        <dbReference type="SAM" id="MobiDB-lite"/>
    </source>
</evidence>
<dbReference type="RefSeq" id="WP_179387850.1">
    <property type="nucleotide sequence ID" value="NZ_JACBYQ010000001.1"/>
</dbReference>
<sequence>MEEEKSSLFSAGSGDPATGSSGRGVGTLSINSPEDLLGYLPHALGYWPECSLMVLGLKGKQAGASLRLDLPDRHGSEEECLHYASQLVACLTSSVPGSEAIAVDGVVLALFTGLDWRDGEDPGYDRLMTCLLGELDIAGMSVREAWWIGQTSWRNYLCRDGVCCSFVGRPLTEIRESQLSIELIYRGSMYCPDLSTAVQPAELSEQRQQDLLRGFREALPRLRNIQPGDKAFDAALESWWAALLTETEQQSKKVQLAEQQSTEQLGTLLAALHNILLRDAVLMLALTGATGQIGLSDETEYRSRSVDAASLILGDPDFSPDWKRLDRFKTLLMTLIGVNAPSGLPRKDLLRAKAAALSLLAWLEWCKGRGSTAGAFLKEAEIALPGYRLAELLGDMLASGLRCPWAQNRSSPECS</sequence>
<evidence type="ECO:0000313" key="3">
    <source>
        <dbReference type="Proteomes" id="UP000521748"/>
    </source>
</evidence>
<proteinExistence type="predicted"/>
<evidence type="ECO:0008006" key="4">
    <source>
        <dbReference type="Google" id="ProtNLM"/>
    </source>
</evidence>
<name>A0A7Y9LR30_9MICC</name>
<reference evidence="2 3" key="1">
    <citation type="submission" date="2020-07" db="EMBL/GenBank/DDBJ databases">
        <title>Sequencing the genomes of 1000 actinobacteria strains.</title>
        <authorList>
            <person name="Klenk H.-P."/>
        </authorList>
    </citation>
    <scope>NUCLEOTIDE SEQUENCE [LARGE SCALE GENOMIC DNA]</scope>
    <source>
        <strain evidence="2 3">DSM 102047</strain>
    </source>
</reference>
<comment type="caution">
    <text evidence="2">The sequence shown here is derived from an EMBL/GenBank/DDBJ whole genome shotgun (WGS) entry which is preliminary data.</text>
</comment>
<dbReference type="InterPro" id="IPR025447">
    <property type="entry name" value="DUF4192"/>
</dbReference>
<gene>
    <name evidence="2" type="ORF">FHU41_000252</name>
</gene>
<dbReference type="EMBL" id="JACBYQ010000001">
    <property type="protein sequence ID" value="NYE94031.1"/>
    <property type="molecule type" value="Genomic_DNA"/>
</dbReference>
<dbReference type="Pfam" id="PF13830">
    <property type="entry name" value="DUF4192"/>
    <property type="match status" value="2"/>
</dbReference>
<evidence type="ECO:0000313" key="2">
    <source>
        <dbReference type="EMBL" id="NYE94031.1"/>
    </source>
</evidence>
<protein>
    <recommendedName>
        <fullName evidence="4">DUF4192 domain-containing protein</fullName>
    </recommendedName>
</protein>
<organism evidence="2 3">
    <name type="scientific">Psychromicrobium silvestre</name>
    <dbReference type="NCBI Taxonomy" id="1645614"/>
    <lineage>
        <taxon>Bacteria</taxon>
        <taxon>Bacillati</taxon>
        <taxon>Actinomycetota</taxon>
        <taxon>Actinomycetes</taxon>
        <taxon>Micrococcales</taxon>
        <taxon>Micrococcaceae</taxon>
        <taxon>Psychromicrobium</taxon>
    </lineage>
</organism>
<dbReference type="Proteomes" id="UP000521748">
    <property type="component" value="Unassembled WGS sequence"/>
</dbReference>